<dbReference type="AlphaFoldDB" id="A0A3P1T1X7"/>
<proteinExistence type="predicted"/>
<evidence type="ECO:0000313" key="3">
    <source>
        <dbReference type="Proteomes" id="UP000280819"/>
    </source>
</evidence>
<dbReference type="OrthoDB" id="3727724at2"/>
<name>A0A3P1T1X7_9ACTN</name>
<accession>A0A3P1T1X7</accession>
<dbReference type="EMBL" id="RQZG01000021">
    <property type="protein sequence ID" value="RRD03359.1"/>
    <property type="molecule type" value="Genomic_DNA"/>
</dbReference>
<dbReference type="Proteomes" id="UP000280819">
    <property type="component" value="Unassembled WGS sequence"/>
</dbReference>
<sequence>MIKDSALIVTGVAESQTVARDLDPDLDFTITQFNVHSTIKGTPAPTIMVRQTGAVAQSAPTELLTEGEEYLLYLTPSNLPGELASQYYVTGLSAGIYQKKDPSAANRTSQSDLDSDVIYTRADPDTADHLPMNINDEGNSQEA</sequence>
<organism evidence="2 3">
    <name type="scientific">Arachnia propionica</name>
    <dbReference type="NCBI Taxonomy" id="1750"/>
    <lineage>
        <taxon>Bacteria</taxon>
        <taxon>Bacillati</taxon>
        <taxon>Actinomycetota</taxon>
        <taxon>Actinomycetes</taxon>
        <taxon>Propionibacteriales</taxon>
        <taxon>Propionibacteriaceae</taxon>
        <taxon>Arachnia</taxon>
    </lineage>
</organism>
<evidence type="ECO:0000313" key="2">
    <source>
        <dbReference type="EMBL" id="RRD03359.1"/>
    </source>
</evidence>
<protein>
    <submittedName>
        <fullName evidence="2">Uncharacterized protein</fullName>
    </submittedName>
</protein>
<comment type="caution">
    <text evidence="2">The sequence shown here is derived from an EMBL/GenBank/DDBJ whole genome shotgun (WGS) entry which is preliminary data.</text>
</comment>
<gene>
    <name evidence="2" type="ORF">EII34_14290</name>
</gene>
<reference evidence="2 3" key="1">
    <citation type="submission" date="2018-11" db="EMBL/GenBank/DDBJ databases">
        <title>Genomes From Bacteria Associated with the Canine Oral Cavity: a Test Case for Automated Genome-Based Taxonomic Assignment.</title>
        <authorList>
            <person name="Coil D.A."/>
            <person name="Jospin G."/>
            <person name="Darling A.E."/>
            <person name="Wallis C."/>
            <person name="Davis I.J."/>
            <person name="Harris S."/>
            <person name="Eisen J.A."/>
            <person name="Holcombe L.J."/>
            <person name="O'Flynn C."/>
        </authorList>
    </citation>
    <scope>NUCLEOTIDE SEQUENCE [LARGE SCALE GENOMIC DNA]</scope>
    <source>
        <strain evidence="2 3">OH887_COT-365</strain>
    </source>
</reference>
<dbReference type="RefSeq" id="WP_124845851.1">
    <property type="nucleotide sequence ID" value="NZ_RQZG01000021.1"/>
</dbReference>
<feature type="region of interest" description="Disordered" evidence="1">
    <location>
        <begin position="123"/>
        <end position="143"/>
    </location>
</feature>
<evidence type="ECO:0000256" key="1">
    <source>
        <dbReference type="SAM" id="MobiDB-lite"/>
    </source>
</evidence>